<keyword evidence="2" id="KW-1185">Reference proteome</keyword>
<name>A0A9N9GTA2_9GLOM</name>
<dbReference type="Proteomes" id="UP000789508">
    <property type="component" value="Unassembled WGS sequence"/>
</dbReference>
<protein>
    <submittedName>
        <fullName evidence="1">13227_t:CDS:1</fullName>
    </submittedName>
</protein>
<evidence type="ECO:0000313" key="2">
    <source>
        <dbReference type="Proteomes" id="UP000789508"/>
    </source>
</evidence>
<reference evidence="1" key="1">
    <citation type="submission" date="2021-06" db="EMBL/GenBank/DDBJ databases">
        <authorList>
            <person name="Kallberg Y."/>
            <person name="Tangrot J."/>
            <person name="Rosling A."/>
        </authorList>
    </citation>
    <scope>NUCLEOTIDE SEQUENCE</scope>
    <source>
        <strain evidence="1">FL130A</strain>
    </source>
</reference>
<evidence type="ECO:0000313" key="1">
    <source>
        <dbReference type="EMBL" id="CAG8628249.1"/>
    </source>
</evidence>
<dbReference type="EMBL" id="CAJVPS010006724">
    <property type="protein sequence ID" value="CAG8628249.1"/>
    <property type="molecule type" value="Genomic_DNA"/>
</dbReference>
<proteinExistence type="predicted"/>
<accession>A0A9N9GTA2</accession>
<gene>
    <name evidence="1" type="ORF">ALEPTO_LOCUS9252</name>
</gene>
<sequence>MLLSDNQGCSSVPSPGNQNYNHVSSASKQIVDLLYNNLFVVSLTKHSMLSSDNQAFSPSNQSCDQVSSPGCGLMPSPNILASGLVPSPIDYVGSSEPSFENCVGYQEPLSNSNNKFCALSDDCY</sequence>
<dbReference type="AlphaFoldDB" id="A0A9N9GTA2"/>
<organism evidence="1 2">
    <name type="scientific">Ambispora leptoticha</name>
    <dbReference type="NCBI Taxonomy" id="144679"/>
    <lineage>
        <taxon>Eukaryota</taxon>
        <taxon>Fungi</taxon>
        <taxon>Fungi incertae sedis</taxon>
        <taxon>Mucoromycota</taxon>
        <taxon>Glomeromycotina</taxon>
        <taxon>Glomeromycetes</taxon>
        <taxon>Archaeosporales</taxon>
        <taxon>Ambisporaceae</taxon>
        <taxon>Ambispora</taxon>
    </lineage>
</organism>
<comment type="caution">
    <text evidence="1">The sequence shown here is derived from an EMBL/GenBank/DDBJ whole genome shotgun (WGS) entry which is preliminary data.</text>
</comment>
<dbReference type="OrthoDB" id="10595392at2759"/>